<keyword evidence="2" id="KW-1185">Reference proteome</keyword>
<proteinExistence type="predicted"/>
<name>A0A895XTB2_9ACTN</name>
<sequence length="220" mass="23774">MRTILALGCVAALGAGCASETSTWERAQAEEHGGQELDRLYYLQAGEDLFEPWKVPEGTEVAWVDAHNDFSEAVGIVTGDAYGVLRDMWVQLLDYGYGPAVAEAQEHVCLVEADALDCTIMGVNEFDNMTVSFRLRVQEVAEPGEPAALMSLYSLPSEHASPLRPIEGITLNAELQDMLDAYEAAGVTVPGPEESAPVNTPMIETGLLDPPSLPHDLITR</sequence>
<evidence type="ECO:0008006" key="3">
    <source>
        <dbReference type="Google" id="ProtNLM"/>
    </source>
</evidence>
<protein>
    <recommendedName>
        <fullName evidence="3">Lipoprotein</fullName>
    </recommendedName>
</protein>
<dbReference type="Proteomes" id="UP000662939">
    <property type="component" value="Chromosome"/>
</dbReference>
<evidence type="ECO:0000313" key="2">
    <source>
        <dbReference type="Proteomes" id="UP000662939"/>
    </source>
</evidence>
<dbReference type="KEGG" id="nav:JQS30_14090"/>
<dbReference type="AlphaFoldDB" id="A0A895XTB2"/>
<reference evidence="1" key="1">
    <citation type="submission" date="2021-02" db="EMBL/GenBank/DDBJ databases">
        <title>Natronoglycomyces albus gen. nov., sp. nov, a haloalkaliphilic actinobacterium from a soda solonchak soil.</title>
        <authorList>
            <person name="Sorokin D.Y."/>
            <person name="Khijniak T.V."/>
            <person name="Zakharycheva A.P."/>
            <person name="Boueva O.V."/>
            <person name="Ariskina E.V."/>
            <person name="Hahnke R.L."/>
            <person name="Bunk B."/>
            <person name="Sproer C."/>
            <person name="Schumann P."/>
            <person name="Evtushenko L.I."/>
            <person name="Kublanov I.V."/>
        </authorList>
    </citation>
    <scope>NUCLEOTIDE SEQUENCE</scope>
    <source>
        <strain evidence="1">DSM 106290</strain>
    </source>
</reference>
<gene>
    <name evidence="1" type="ORF">JQS30_14090</name>
</gene>
<organism evidence="1 2">
    <name type="scientific">Natronoglycomyces albus</name>
    <dbReference type="NCBI Taxonomy" id="2811108"/>
    <lineage>
        <taxon>Bacteria</taxon>
        <taxon>Bacillati</taxon>
        <taxon>Actinomycetota</taxon>
        <taxon>Actinomycetes</taxon>
        <taxon>Glycomycetales</taxon>
        <taxon>Glycomycetaceae</taxon>
        <taxon>Natronoglycomyces</taxon>
    </lineage>
</organism>
<dbReference type="PROSITE" id="PS51257">
    <property type="entry name" value="PROKAR_LIPOPROTEIN"/>
    <property type="match status" value="1"/>
</dbReference>
<evidence type="ECO:0000313" key="1">
    <source>
        <dbReference type="EMBL" id="QSB04878.1"/>
    </source>
</evidence>
<dbReference type="EMBL" id="CP070496">
    <property type="protein sequence ID" value="QSB04878.1"/>
    <property type="molecule type" value="Genomic_DNA"/>
</dbReference>
<accession>A0A895XTB2</accession>
<dbReference type="RefSeq" id="WP_213170878.1">
    <property type="nucleotide sequence ID" value="NZ_CP070496.1"/>
</dbReference>